<evidence type="ECO:0000313" key="6">
    <source>
        <dbReference type="EMBL" id="SLN46190.1"/>
    </source>
</evidence>
<dbReference type="Pfam" id="PF03466">
    <property type="entry name" value="LysR_substrate"/>
    <property type="match status" value="1"/>
</dbReference>
<keyword evidence="4" id="KW-0804">Transcription</keyword>
<dbReference type="GO" id="GO:0000976">
    <property type="term" value="F:transcription cis-regulatory region binding"/>
    <property type="evidence" value="ECO:0007669"/>
    <property type="project" value="TreeGrafter"/>
</dbReference>
<evidence type="ECO:0000313" key="7">
    <source>
        <dbReference type="Proteomes" id="UP000193307"/>
    </source>
</evidence>
<keyword evidence="2" id="KW-0805">Transcription regulation</keyword>
<dbReference type="CDD" id="cd05466">
    <property type="entry name" value="PBP2_LTTR_substrate"/>
    <property type="match status" value="1"/>
</dbReference>
<accession>A0A1Y5SQM6</accession>
<dbReference type="InterPro" id="IPR036388">
    <property type="entry name" value="WH-like_DNA-bd_sf"/>
</dbReference>
<comment type="similarity">
    <text evidence="1">Belongs to the LysR transcriptional regulatory family.</text>
</comment>
<dbReference type="SUPFAM" id="SSF46785">
    <property type="entry name" value="Winged helix' DNA-binding domain"/>
    <property type="match status" value="1"/>
</dbReference>
<feature type="domain" description="HTH lysR-type" evidence="5">
    <location>
        <begin position="14"/>
        <end position="66"/>
    </location>
</feature>
<organism evidence="6 7">
    <name type="scientific">Pacificibacter marinus</name>
    <dbReference type="NCBI Taxonomy" id="658057"/>
    <lineage>
        <taxon>Bacteria</taxon>
        <taxon>Pseudomonadati</taxon>
        <taxon>Pseudomonadota</taxon>
        <taxon>Alphaproteobacteria</taxon>
        <taxon>Rhodobacterales</taxon>
        <taxon>Roseobacteraceae</taxon>
        <taxon>Pacificibacter</taxon>
    </lineage>
</organism>
<evidence type="ECO:0000256" key="1">
    <source>
        <dbReference type="ARBA" id="ARBA00009437"/>
    </source>
</evidence>
<dbReference type="PANTHER" id="PTHR30126">
    <property type="entry name" value="HTH-TYPE TRANSCRIPTIONAL REGULATOR"/>
    <property type="match status" value="1"/>
</dbReference>
<dbReference type="Pfam" id="PF00126">
    <property type="entry name" value="HTH_1"/>
    <property type="match status" value="1"/>
</dbReference>
<dbReference type="PANTHER" id="PTHR30126:SF40">
    <property type="entry name" value="HTH-TYPE TRANSCRIPTIONAL REGULATOR GLTR"/>
    <property type="match status" value="1"/>
</dbReference>
<protein>
    <submittedName>
        <fullName evidence="6">HTH-type transcriptional regulator GltR</fullName>
    </submittedName>
</protein>
<dbReference type="Gene3D" id="3.40.190.10">
    <property type="entry name" value="Periplasmic binding protein-like II"/>
    <property type="match status" value="2"/>
</dbReference>
<dbReference type="PROSITE" id="PS50931">
    <property type="entry name" value="HTH_LYSR"/>
    <property type="match status" value="1"/>
</dbReference>
<dbReference type="SUPFAM" id="SSF53850">
    <property type="entry name" value="Periplasmic binding protein-like II"/>
    <property type="match status" value="1"/>
</dbReference>
<dbReference type="Proteomes" id="UP000193307">
    <property type="component" value="Unassembled WGS sequence"/>
</dbReference>
<gene>
    <name evidence="6" type="primary">gltR_2</name>
    <name evidence="6" type="ORF">PAM7971_02250</name>
</gene>
<keyword evidence="3" id="KW-0238">DNA-binding</keyword>
<dbReference type="InterPro" id="IPR000847">
    <property type="entry name" value="LysR_HTH_N"/>
</dbReference>
<dbReference type="InterPro" id="IPR005119">
    <property type="entry name" value="LysR_subst-bd"/>
</dbReference>
<evidence type="ECO:0000259" key="5">
    <source>
        <dbReference type="PROSITE" id="PS50931"/>
    </source>
</evidence>
<evidence type="ECO:0000256" key="2">
    <source>
        <dbReference type="ARBA" id="ARBA00023015"/>
    </source>
</evidence>
<dbReference type="Gene3D" id="1.10.10.10">
    <property type="entry name" value="Winged helix-like DNA-binding domain superfamily/Winged helix DNA-binding domain"/>
    <property type="match status" value="1"/>
</dbReference>
<keyword evidence="7" id="KW-1185">Reference proteome</keyword>
<sequence>MMNDTVGRLSLWGIEVFLAAAEDGSVSVAAKRLGTSPSSVSQQISNLETALGTELLNRRERPMTLTPAGRILRRRAQTILSEASRARSEITGLDLSQLGSLRLGMVEDFEASVTPMLLSDMADTLTRTRFELETGPSHRLLDHLEHRSLDVIVAAEFEPANWMVSHPLLDDPFVAITPKGVGSSLSELKDLSFIEYTRRHAMGRELAAHLSGQGFNLPHRFEIDSYRAMMAMVAGGAGWTILTALGAQHAGRYAGEIDVHPMPFAPKSRRISVSVRKDGMEDMASDIAVRLRPLIDVQIVKPAVSQHPWLEGLLTMLT</sequence>
<evidence type="ECO:0000256" key="4">
    <source>
        <dbReference type="ARBA" id="ARBA00023163"/>
    </source>
</evidence>
<evidence type="ECO:0000256" key="3">
    <source>
        <dbReference type="ARBA" id="ARBA00023125"/>
    </source>
</evidence>
<dbReference type="RefSeq" id="WP_306455989.1">
    <property type="nucleotide sequence ID" value="NZ_FNZV01000005.1"/>
</dbReference>
<dbReference type="EMBL" id="FWFW01000006">
    <property type="protein sequence ID" value="SLN46190.1"/>
    <property type="molecule type" value="Genomic_DNA"/>
</dbReference>
<name>A0A1Y5SQM6_9RHOB</name>
<dbReference type="AlphaFoldDB" id="A0A1Y5SQM6"/>
<proteinExistence type="inferred from homology"/>
<dbReference type="FunFam" id="1.10.10.10:FF:000001">
    <property type="entry name" value="LysR family transcriptional regulator"/>
    <property type="match status" value="1"/>
</dbReference>
<dbReference type="InterPro" id="IPR036390">
    <property type="entry name" value="WH_DNA-bd_sf"/>
</dbReference>
<dbReference type="GO" id="GO:0003700">
    <property type="term" value="F:DNA-binding transcription factor activity"/>
    <property type="evidence" value="ECO:0007669"/>
    <property type="project" value="InterPro"/>
</dbReference>
<reference evidence="6 7" key="1">
    <citation type="submission" date="2017-03" db="EMBL/GenBank/DDBJ databases">
        <authorList>
            <person name="Afonso C.L."/>
            <person name="Miller P.J."/>
            <person name="Scott M.A."/>
            <person name="Spackman E."/>
            <person name="Goraichik I."/>
            <person name="Dimitrov K.M."/>
            <person name="Suarez D.L."/>
            <person name="Swayne D.E."/>
        </authorList>
    </citation>
    <scope>NUCLEOTIDE SEQUENCE [LARGE SCALE GENOMIC DNA]</scope>
    <source>
        <strain evidence="6 7">CECT 7971</strain>
    </source>
</reference>
<dbReference type="STRING" id="658057.SAMN04488032_10575"/>